<keyword evidence="2" id="KW-0680">Restriction system</keyword>
<protein>
    <submittedName>
        <fullName evidence="5">Restriction endonuclease subunit S</fullName>
        <ecNumber evidence="5">3.1.21.-</ecNumber>
    </submittedName>
</protein>
<dbReference type="Pfam" id="PF01420">
    <property type="entry name" value="Methylase_S"/>
    <property type="match status" value="1"/>
</dbReference>
<evidence type="ECO:0000256" key="3">
    <source>
        <dbReference type="ARBA" id="ARBA00023125"/>
    </source>
</evidence>
<organism evidence="5 6">
    <name type="scientific">Mesorhizobium cantuariense</name>
    <dbReference type="NCBI Taxonomy" id="1300275"/>
    <lineage>
        <taxon>Bacteria</taxon>
        <taxon>Pseudomonadati</taxon>
        <taxon>Pseudomonadota</taxon>
        <taxon>Alphaproteobacteria</taxon>
        <taxon>Hyphomicrobiales</taxon>
        <taxon>Phyllobacteriaceae</taxon>
        <taxon>Mesorhizobium</taxon>
    </lineage>
</organism>
<keyword evidence="5" id="KW-0255">Endonuclease</keyword>
<dbReference type="EC" id="3.1.21.-" evidence="5"/>
<evidence type="ECO:0000313" key="6">
    <source>
        <dbReference type="Proteomes" id="UP001595648"/>
    </source>
</evidence>
<dbReference type="InterPro" id="IPR044946">
    <property type="entry name" value="Restrct_endonuc_typeI_TRD_sf"/>
</dbReference>
<dbReference type="GO" id="GO:0004519">
    <property type="term" value="F:endonuclease activity"/>
    <property type="evidence" value="ECO:0007669"/>
    <property type="project" value="UniProtKB-KW"/>
</dbReference>
<keyword evidence="3" id="KW-0238">DNA-binding</keyword>
<proteinExistence type="inferred from homology"/>
<keyword evidence="6" id="KW-1185">Reference proteome</keyword>
<dbReference type="GO" id="GO:0016787">
    <property type="term" value="F:hydrolase activity"/>
    <property type="evidence" value="ECO:0007669"/>
    <property type="project" value="UniProtKB-KW"/>
</dbReference>
<evidence type="ECO:0000256" key="2">
    <source>
        <dbReference type="ARBA" id="ARBA00022747"/>
    </source>
</evidence>
<feature type="domain" description="Type I restriction modification DNA specificity" evidence="4">
    <location>
        <begin position="91"/>
        <end position="257"/>
    </location>
</feature>
<dbReference type="Proteomes" id="UP001595648">
    <property type="component" value="Unassembled WGS sequence"/>
</dbReference>
<dbReference type="EMBL" id="JBHRVD010000001">
    <property type="protein sequence ID" value="MFC3324423.1"/>
    <property type="molecule type" value="Genomic_DNA"/>
</dbReference>
<dbReference type="InterPro" id="IPR000055">
    <property type="entry name" value="Restrct_endonuc_typeI_TRD"/>
</dbReference>
<evidence type="ECO:0000256" key="1">
    <source>
        <dbReference type="ARBA" id="ARBA00010923"/>
    </source>
</evidence>
<dbReference type="PANTHER" id="PTHR43140:SF1">
    <property type="entry name" value="TYPE I RESTRICTION ENZYME ECOKI SPECIFICITY SUBUNIT"/>
    <property type="match status" value="1"/>
</dbReference>
<dbReference type="SUPFAM" id="SSF116734">
    <property type="entry name" value="DNA methylase specificity domain"/>
    <property type="match status" value="2"/>
</dbReference>
<dbReference type="PANTHER" id="PTHR43140">
    <property type="entry name" value="TYPE-1 RESTRICTION ENZYME ECOKI SPECIFICITY PROTEIN"/>
    <property type="match status" value="1"/>
</dbReference>
<accession>A0ABV7MR62</accession>
<sequence>MAGAVGQQRVPADYLKAHILPLAPLAEQKRIVAKVDSLTARTTGARADLGHIPALLETYKARILDLAFTGKLTQDFRASSTAKSAGNSDWPEGWTLKFLGDIGDIQGGIQVGKKRSPQTELTDVPYLRVANVQRGWLDLSEIKKIAVTPAEKDRLLLQEGDILMNEGGDRDKLGRGWVWDGQIAECIHQNHVFRIRLKNNLLPPEFVSHYANEKGQQYFFDQGTQTTNLASVSKRKVAALPVPVPPIEEAVEIVRRIEGAFAWLDRVSADHAVASKLLPKLDAAILSKAFRGELVPQDLSHETASALLARIRAEREMTPAPERVRKATRGKVSAAMAKNLEAVLAEAEDWLPAQEAFRRCGIGDGAETDAIEAIYAELRALDKASRLEVEVVMDENGRKLHDRLKLKAG</sequence>
<reference evidence="6" key="1">
    <citation type="journal article" date="2019" name="Int. J. Syst. Evol. Microbiol.">
        <title>The Global Catalogue of Microorganisms (GCM) 10K type strain sequencing project: providing services to taxonomists for standard genome sequencing and annotation.</title>
        <authorList>
            <consortium name="The Broad Institute Genomics Platform"/>
            <consortium name="The Broad Institute Genome Sequencing Center for Infectious Disease"/>
            <person name="Wu L."/>
            <person name="Ma J."/>
        </authorList>
    </citation>
    <scope>NUCLEOTIDE SEQUENCE [LARGE SCALE GENOMIC DNA]</scope>
    <source>
        <strain evidence="6">ICMP 19515</strain>
    </source>
</reference>
<dbReference type="Gene3D" id="3.90.220.20">
    <property type="entry name" value="DNA methylase specificity domains"/>
    <property type="match status" value="2"/>
</dbReference>
<keyword evidence="5" id="KW-0378">Hydrolase</keyword>
<dbReference type="InterPro" id="IPR051212">
    <property type="entry name" value="Type-I_RE_S_subunit"/>
</dbReference>
<comment type="similarity">
    <text evidence="1">Belongs to the type-I restriction system S methylase family.</text>
</comment>
<dbReference type="RefSeq" id="WP_378981270.1">
    <property type="nucleotide sequence ID" value="NZ_JBHRVD010000001.1"/>
</dbReference>
<gene>
    <name evidence="5" type="ORF">ACFOJ9_22045</name>
</gene>
<dbReference type="CDD" id="cd17253">
    <property type="entry name" value="RMtype1_S_Eco933I-TRD2-CR2_like"/>
    <property type="match status" value="1"/>
</dbReference>
<comment type="caution">
    <text evidence="5">The sequence shown here is derived from an EMBL/GenBank/DDBJ whole genome shotgun (WGS) entry which is preliminary data.</text>
</comment>
<name>A0ABV7MR62_9HYPH</name>
<keyword evidence="5" id="KW-0540">Nuclease</keyword>
<evidence type="ECO:0000313" key="5">
    <source>
        <dbReference type="EMBL" id="MFC3324423.1"/>
    </source>
</evidence>
<evidence type="ECO:0000259" key="4">
    <source>
        <dbReference type="Pfam" id="PF01420"/>
    </source>
</evidence>